<evidence type="ECO:0000313" key="2">
    <source>
        <dbReference type="EMBL" id="PRY35186.1"/>
    </source>
</evidence>
<keyword evidence="3" id="KW-1185">Reference proteome</keyword>
<dbReference type="PROSITE" id="PS50995">
    <property type="entry name" value="HTH_MARR_2"/>
    <property type="match status" value="1"/>
</dbReference>
<gene>
    <name evidence="2" type="ORF">CLV43_114104</name>
</gene>
<dbReference type="SUPFAM" id="SSF46785">
    <property type="entry name" value="Winged helix' DNA-binding domain"/>
    <property type="match status" value="1"/>
</dbReference>
<dbReference type="SMART" id="SM00347">
    <property type="entry name" value="HTH_MARR"/>
    <property type="match status" value="1"/>
</dbReference>
<dbReference type="InterPro" id="IPR036390">
    <property type="entry name" value="WH_DNA-bd_sf"/>
</dbReference>
<dbReference type="GO" id="GO:0003677">
    <property type="term" value="F:DNA binding"/>
    <property type="evidence" value="ECO:0007669"/>
    <property type="project" value="UniProtKB-KW"/>
</dbReference>
<keyword evidence="2" id="KW-0238">DNA-binding</keyword>
<evidence type="ECO:0000259" key="1">
    <source>
        <dbReference type="PROSITE" id="PS50995"/>
    </source>
</evidence>
<dbReference type="GO" id="GO:0006950">
    <property type="term" value="P:response to stress"/>
    <property type="evidence" value="ECO:0007669"/>
    <property type="project" value="TreeGrafter"/>
</dbReference>
<accession>A0A2T0SP70</accession>
<dbReference type="GO" id="GO:0003700">
    <property type="term" value="F:DNA-binding transcription factor activity"/>
    <property type="evidence" value="ECO:0007669"/>
    <property type="project" value="InterPro"/>
</dbReference>
<dbReference type="Proteomes" id="UP000239494">
    <property type="component" value="Unassembled WGS sequence"/>
</dbReference>
<dbReference type="EMBL" id="PVTF01000014">
    <property type="protein sequence ID" value="PRY35186.1"/>
    <property type="molecule type" value="Genomic_DNA"/>
</dbReference>
<dbReference type="InterPro" id="IPR039422">
    <property type="entry name" value="MarR/SlyA-like"/>
</dbReference>
<sequence length="159" mass="17351">MESGTAFEDALSRVVWALRRAELAVQAAKEPGLRAVGVPAAHYALLVHVHLFPGLSGAELARRLGVTTQAVALLATKLEARGLLERRVHPRHRNVQELHLTDAGSEALQEADTAVLEVERRVREKLGPERHAVLRELLDEVTDELGGPSARQWTGRGQG</sequence>
<name>A0A2T0SP70_9PSEU</name>
<dbReference type="RefSeq" id="WP_106193642.1">
    <property type="nucleotide sequence ID" value="NZ_PVTF01000014.1"/>
</dbReference>
<proteinExistence type="predicted"/>
<dbReference type="Gene3D" id="1.10.10.10">
    <property type="entry name" value="Winged helix-like DNA-binding domain superfamily/Winged helix DNA-binding domain"/>
    <property type="match status" value="1"/>
</dbReference>
<organism evidence="2 3">
    <name type="scientific">Umezawaea tangerina</name>
    <dbReference type="NCBI Taxonomy" id="84725"/>
    <lineage>
        <taxon>Bacteria</taxon>
        <taxon>Bacillati</taxon>
        <taxon>Actinomycetota</taxon>
        <taxon>Actinomycetes</taxon>
        <taxon>Pseudonocardiales</taxon>
        <taxon>Pseudonocardiaceae</taxon>
        <taxon>Umezawaea</taxon>
    </lineage>
</organism>
<dbReference type="InterPro" id="IPR000835">
    <property type="entry name" value="HTH_MarR-typ"/>
</dbReference>
<dbReference type="PANTHER" id="PTHR33164">
    <property type="entry name" value="TRANSCRIPTIONAL REGULATOR, MARR FAMILY"/>
    <property type="match status" value="1"/>
</dbReference>
<feature type="domain" description="HTH marR-type" evidence="1">
    <location>
        <begin position="4"/>
        <end position="143"/>
    </location>
</feature>
<dbReference type="PANTHER" id="PTHR33164:SF43">
    <property type="entry name" value="HTH-TYPE TRANSCRIPTIONAL REPRESSOR YETL"/>
    <property type="match status" value="1"/>
</dbReference>
<dbReference type="OrthoDB" id="3177763at2"/>
<evidence type="ECO:0000313" key="3">
    <source>
        <dbReference type="Proteomes" id="UP000239494"/>
    </source>
</evidence>
<reference evidence="2 3" key="1">
    <citation type="submission" date="2018-03" db="EMBL/GenBank/DDBJ databases">
        <title>Genomic Encyclopedia of Archaeal and Bacterial Type Strains, Phase II (KMG-II): from individual species to whole genera.</title>
        <authorList>
            <person name="Goeker M."/>
        </authorList>
    </citation>
    <scope>NUCLEOTIDE SEQUENCE [LARGE SCALE GENOMIC DNA]</scope>
    <source>
        <strain evidence="2 3">DSM 44720</strain>
    </source>
</reference>
<comment type="caution">
    <text evidence="2">The sequence shown here is derived from an EMBL/GenBank/DDBJ whole genome shotgun (WGS) entry which is preliminary data.</text>
</comment>
<dbReference type="Pfam" id="PF12802">
    <property type="entry name" value="MarR_2"/>
    <property type="match status" value="1"/>
</dbReference>
<protein>
    <submittedName>
        <fullName evidence="2">DNA-binding MarR family transcriptional regulator</fullName>
    </submittedName>
</protein>
<dbReference type="AlphaFoldDB" id="A0A2T0SP70"/>
<dbReference type="InterPro" id="IPR036388">
    <property type="entry name" value="WH-like_DNA-bd_sf"/>
</dbReference>